<dbReference type="SMART" id="SM00388">
    <property type="entry name" value="HisKA"/>
    <property type="match status" value="1"/>
</dbReference>
<keyword evidence="3" id="KW-0597">Phosphoprotein</keyword>
<dbReference type="Pfam" id="PF00512">
    <property type="entry name" value="HisKA"/>
    <property type="match status" value="1"/>
</dbReference>
<dbReference type="RefSeq" id="WP_171681691.1">
    <property type="nucleotide sequence ID" value="NZ_WHNZ01000007.1"/>
</dbReference>
<dbReference type="CDD" id="cd00075">
    <property type="entry name" value="HATPase"/>
    <property type="match status" value="1"/>
</dbReference>
<dbReference type="EMBL" id="WHNZ01000007">
    <property type="protein sequence ID" value="NOU98812.1"/>
    <property type="molecule type" value="Genomic_DNA"/>
</dbReference>
<dbReference type="InterPro" id="IPR003661">
    <property type="entry name" value="HisK_dim/P_dom"/>
</dbReference>
<dbReference type="InterPro" id="IPR003594">
    <property type="entry name" value="HATPase_dom"/>
</dbReference>
<keyword evidence="4" id="KW-0808">Transferase</keyword>
<sequence>MKINSESWMIMQRNQESLSSLLISSIPKILETHFDAIRNQSHAANMFVQTQQEFLFTSITEIQTGMIHALFMTAPKYRDYLVSSQAQGFEQGTFTARTLGEHDQIVLEISKNLNLTSQSILIAIIEQYEEDASKRVFLINRLMECNWNRFASFTQGYLASKEQQIDHLHSQKVSVMGQMAAGMAHEIRNPLASIKGFAQLAKHRLQQPVIKVDELTHYLDLSINEIDALNRLVTDFLLLSRKRDNTKHDDSVVDVKEVLQRVIGIAEQIVLSDEIHLSTHISEQELFTFGDASQLEQVFLNILKNAIDAMSNTNGAIQIWADTAANHIFIKISDNGTGMSKETLDRIYEPFFTTKENGTGIGLSICKQLIERHNGRIGYESEIGNGTAATITLPKFNS</sequence>
<evidence type="ECO:0000256" key="4">
    <source>
        <dbReference type="ARBA" id="ARBA00022679"/>
    </source>
</evidence>
<dbReference type="Proteomes" id="UP000618579">
    <property type="component" value="Unassembled WGS sequence"/>
</dbReference>
<dbReference type="SMART" id="SM00387">
    <property type="entry name" value="HATPase_c"/>
    <property type="match status" value="1"/>
</dbReference>
<keyword evidence="8" id="KW-0902">Two-component regulatory system</keyword>
<keyword evidence="6" id="KW-0418">Kinase</keyword>
<evidence type="ECO:0000256" key="3">
    <source>
        <dbReference type="ARBA" id="ARBA00022553"/>
    </source>
</evidence>
<evidence type="ECO:0000259" key="9">
    <source>
        <dbReference type="PROSITE" id="PS50109"/>
    </source>
</evidence>
<protein>
    <recommendedName>
        <fullName evidence="2">histidine kinase</fullName>
        <ecNumber evidence="2">2.7.13.3</ecNumber>
    </recommendedName>
</protein>
<dbReference type="InterPro" id="IPR004358">
    <property type="entry name" value="Sig_transdc_His_kin-like_C"/>
</dbReference>
<proteinExistence type="predicted"/>
<dbReference type="PRINTS" id="PR00344">
    <property type="entry name" value="BCTRLSENSOR"/>
</dbReference>
<gene>
    <name evidence="10" type="ORF">GC097_02095</name>
</gene>
<feature type="domain" description="Histidine kinase" evidence="9">
    <location>
        <begin position="182"/>
        <end position="397"/>
    </location>
</feature>
<dbReference type="PANTHER" id="PTHR43065">
    <property type="entry name" value="SENSOR HISTIDINE KINASE"/>
    <property type="match status" value="1"/>
</dbReference>
<evidence type="ECO:0000313" key="11">
    <source>
        <dbReference type="Proteomes" id="UP000618579"/>
    </source>
</evidence>
<dbReference type="Gene3D" id="3.30.565.10">
    <property type="entry name" value="Histidine kinase-like ATPase, C-terminal domain"/>
    <property type="match status" value="1"/>
</dbReference>
<evidence type="ECO:0000256" key="6">
    <source>
        <dbReference type="ARBA" id="ARBA00022777"/>
    </source>
</evidence>
<dbReference type="PROSITE" id="PS50109">
    <property type="entry name" value="HIS_KIN"/>
    <property type="match status" value="1"/>
</dbReference>
<keyword evidence="7" id="KW-0067">ATP-binding</keyword>
<name>A0ABX1ZGK9_9BACL</name>
<evidence type="ECO:0000256" key="2">
    <source>
        <dbReference type="ARBA" id="ARBA00012438"/>
    </source>
</evidence>
<keyword evidence="11" id="KW-1185">Reference proteome</keyword>
<dbReference type="EC" id="2.7.13.3" evidence="2"/>
<dbReference type="Pfam" id="PF02518">
    <property type="entry name" value="HATPase_c"/>
    <property type="match status" value="1"/>
</dbReference>
<keyword evidence="5" id="KW-0547">Nucleotide-binding</keyword>
<evidence type="ECO:0000313" key="10">
    <source>
        <dbReference type="EMBL" id="NOU98812.1"/>
    </source>
</evidence>
<comment type="catalytic activity">
    <reaction evidence="1">
        <text>ATP + protein L-histidine = ADP + protein N-phospho-L-histidine.</text>
        <dbReference type="EC" id="2.7.13.3"/>
    </reaction>
</comment>
<organism evidence="10 11">
    <name type="scientific">Paenibacillus planticolens</name>
    <dbReference type="NCBI Taxonomy" id="2654976"/>
    <lineage>
        <taxon>Bacteria</taxon>
        <taxon>Bacillati</taxon>
        <taxon>Bacillota</taxon>
        <taxon>Bacilli</taxon>
        <taxon>Bacillales</taxon>
        <taxon>Paenibacillaceae</taxon>
        <taxon>Paenibacillus</taxon>
    </lineage>
</organism>
<reference evidence="10 11" key="1">
    <citation type="submission" date="2019-10" db="EMBL/GenBank/DDBJ databases">
        <title>Description of Paenibacillus pedi sp. nov.</title>
        <authorList>
            <person name="Carlier A."/>
            <person name="Qi S."/>
        </authorList>
    </citation>
    <scope>NUCLEOTIDE SEQUENCE [LARGE SCALE GENOMIC DNA]</scope>
    <source>
        <strain evidence="10 11">LMG 31457</strain>
    </source>
</reference>
<dbReference type="SUPFAM" id="SSF47384">
    <property type="entry name" value="Homodimeric domain of signal transducing histidine kinase"/>
    <property type="match status" value="1"/>
</dbReference>
<evidence type="ECO:0000256" key="1">
    <source>
        <dbReference type="ARBA" id="ARBA00000085"/>
    </source>
</evidence>
<dbReference type="Gene3D" id="1.10.287.130">
    <property type="match status" value="1"/>
</dbReference>
<dbReference type="SUPFAM" id="SSF55874">
    <property type="entry name" value="ATPase domain of HSP90 chaperone/DNA topoisomerase II/histidine kinase"/>
    <property type="match status" value="1"/>
</dbReference>
<dbReference type="PANTHER" id="PTHR43065:SF10">
    <property type="entry name" value="PEROXIDE STRESS-ACTIVATED HISTIDINE KINASE MAK3"/>
    <property type="match status" value="1"/>
</dbReference>
<evidence type="ECO:0000256" key="7">
    <source>
        <dbReference type="ARBA" id="ARBA00022840"/>
    </source>
</evidence>
<dbReference type="InterPro" id="IPR036890">
    <property type="entry name" value="HATPase_C_sf"/>
</dbReference>
<evidence type="ECO:0000256" key="8">
    <source>
        <dbReference type="ARBA" id="ARBA00023012"/>
    </source>
</evidence>
<evidence type="ECO:0000256" key="5">
    <source>
        <dbReference type="ARBA" id="ARBA00022741"/>
    </source>
</evidence>
<comment type="caution">
    <text evidence="10">The sequence shown here is derived from an EMBL/GenBank/DDBJ whole genome shotgun (WGS) entry which is preliminary data.</text>
</comment>
<dbReference type="InterPro" id="IPR005467">
    <property type="entry name" value="His_kinase_dom"/>
</dbReference>
<accession>A0ABX1ZGK9</accession>
<dbReference type="CDD" id="cd00082">
    <property type="entry name" value="HisKA"/>
    <property type="match status" value="1"/>
</dbReference>
<dbReference type="InterPro" id="IPR036097">
    <property type="entry name" value="HisK_dim/P_sf"/>
</dbReference>